<gene>
    <name evidence="2" type="ORF">F7D57_03755</name>
</gene>
<evidence type="ECO:0000313" key="3">
    <source>
        <dbReference type="Proteomes" id="UP000405805"/>
    </source>
</evidence>
<dbReference type="EMBL" id="VZBP01000050">
    <property type="protein sequence ID" value="MQO08852.1"/>
    <property type="molecule type" value="Genomic_DNA"/>
</dbReference>
<organism evidence="2 3">
    <name type="scientific">Segatella copri</name>
    <dbReference type="NCBI Taxonomy" id="165179"/>
    <lineage>
        <taxon>Bacteria</taxon>
        <taxon>Pseudomonadati</taxon>
        <taxon>Bacteroidota</taxon>
        <taxon>Bacteroidia</taxon>
        <taxon>Bacteroidales</taxon>
        <taxon>Prevotellaceae</taxon>
        <taxon>Segatella</taxon>
    </lineage>
</organism>
<keyword evidence="1" id="KW-0732">Signal</keyword>
<dbReference type="PROSITE" id="PS51257">
    <property type="entry name" value="PROKAR_LIPOPROTEIN"/>
    <property type="match status" value="1"/>
</dbReference>
<evidence type="ECO:0000256" key="1">
    <source>
        <dbReference type="SAM" id="SignalP"/>
    </source>
</evidence>
<dbReference type="InterPro" id="IPR038636">
    <property type="entry name" value="Wzi_sf"/>
</dbReference>
<dbReference type="AlphaFoldDB" id="A0AA90VF52"/>
<accession>A0AA90VF52</accession>
<feature type="chain" id="PRO_5041635476" evidence="1">
    <location>
        <begin position="24"/>
        <end position="527"/>
    </location>
</feature>
<dbReference type="RefSeq" id="WP_153096404.1">
    <property type="nucleotide sequence ID" value="NZ_VZBP01000050.1"/>
</dbReference>
<comment type="caution">
    <text evidence="2">The sequence shown here is derived from an EMBL/GenBank/DDBJ whole genome shotgun (WGS) entry which is preliminary data.</text>
</comment>
<reference evidence="3" key="1">
    <citation type="submission" date="2019-09" db="EMBL/GenBank/DDBJ databases">
        <title>Distinct polysaccharide growth profiles of human intestinal Prevotella copri isolates.</title>
        <authorList>
            <person name="Fehlner-Peach H."/>
            <person name="Magnabosco C."/>
            <person name="Raghavan V."/>
            <person name="Scher J.U."/>
            <person name="Tett A."/>
            <person name="Cox L.M."/>
            <person name="Gottsegen C."/>
            <person name="Watters A."/>
            <person name="Wiltshire- Gordon J.D."/>
            <person name="Segata N."/>
            <person name="Bonneau R."/>
            <person name="Littman D.R."/>
        </authorList>
    </citation>
    <scope>NUCLEOTIDE SEQUENCE [LARGE SCALE GENOMIC DNA]</scope>
    <source>
        <strain evidence="3">iA624</strain>
    </source>
</reference>
<evidence type="ECO:0000313" key="2">
    <source>
        <dbReference type="EMBL" id="MQO08852.1"/>
    </source>
</evidence>
<proteinExistence type="predicted"/>
<dbReference type="Proteomes" id="UP000405805">
    <property type="component" value="Unassembled WGS sequence"/>
</dbReference>
<feature type="signal peptide" evidence="1">
    <location>
        <begin position="1"/>
        <end position="23"/>
    </location>
</feature>
<dbReference type="Gene3D" id="2.40.160.130">
    <property type="entry name" value="Capsule assembly protein Wzi"/>
    <property type="match status" value="1"/>
</dbReference>
<sequence length="527" mass="60356">MKKVFCLVSLCFLTVACPQSVMAQYCWQEDAEPTKLRLDSALEYRIDMQATFSKGKTPLWLNANRYGLSSLKEANAYLRGSLIRPLSTDNQRRWGVGYGVDLALPTHFTSRFIVQQAFAEVRWLHGVLSVGAKEYPMELKNQTLSSGSQTLGINARPVPQVRLALPEYWTLPIFNHWVQLKGHIAFGKFTDENWQHDFTQRKSKYSEGVLYHSKAGYLRIGNEAAFCPLSIELGLEMAAQFGGKPYTYDGNGGLKCKATEGGLKGMWHAFIPGGHDDGEGQYANIAGNQLGSWLMRINYNADTWKLGVYADHFFEDDSQMFMLDYNGYGEGKEWQSKKSHRFFMYSLQDMMLGAELNIKYGRWLRNIVLEYIHTKYQSGPYNHDHTVNIPDHLAGMDNYYNHSNYTGWQHWGQVMGNPLYRSPIYNTDGKIEVKDNRFIAYHLGFDGQPSDKFGYRVLASYQKGWGTYVLPFTKKHHNVSFMAEGSYHFLRRYTVKAAYGMDFGSTEMLGHNRGFQITLTRQGIVKF</sequence>
<name>A0AA90VF52_9BACT</name>
<protein>
    <submittedName>
        <fullName evidence="2">Capsule assembly Wzi family protein</fullName>
    </submittedName>
</protein>